<dbReference type="InterPro" id="IPR036397">
    <property type="entry name" value="RNaseH_sf"/>
</dbReference>
<dbReference type="AlphaFoldDB" id="A0A6N7KX48"/>
<organism evidence="4 5">
    <name type="scientific">Streptomyces kaniharaensis</name>
    <dbReference type="NCBI Taxonomy" id="212423"/>
    <lineage>
        <taxon>Bacteria</taxon>
        <taxon>Bacillati</taxon>
        <taxon>Actinomycetota</taxon>
        <taxon>Actinomycetes</taxon>
        <taxon>Kitasatosporales</taxon>
        <taxon>Streptomycetaceae</taxon>
        <taxon>Streptomyces</taxon>
    </lineage>
</organism>
<keyword evidence="5" id="KW-1185">Reference proteome</keyword>
<protein>
    <submittedName>
        <fullName evidence="4">IS630 family transposase</fullName>
    </submittedName>
</protein>
<comment type="caution">
    <text evidence="4">The sequence shown here is derived from an EMBL/GenBank/DDBJ whole genome shotgun (WGS) entry which is preliminary data.</text>
</comment>
<dbReference type="InterPro" id="IPR012337">
    <property type="entry name" value="RNaseH-like_sf"/>
</dbReference>
<gene>
    <name evidence="4" type="ORF">F7Q99_28365</name>
</gene>
<reference evidence="4 5" key="1">
    <citation type="submission" date="2019-09" db="EMBL/GenBank/DDBJ databases">
        <title>Genome Sequences of Streptomyces kaniharaensis ATCC 21070.</title>
        <authorList>
            <person name="Zhu W."/>
            <person name="De Crecy-Lagard V."/>
            <person name="Richards N.G."/>
        </authorList>
    </citation>
    <scope>NUCLEOTIDE SEQUENCE [LARGE SCALE GENOMIC DNA]</scope>
    <source>
        <strain evidence="4 5">SF-557</strain>
    </source>
</reference>
<feature type="domain" description="Tc1-like transposase DDE" evidence="1">
    <location>
        <begin position="154"/>
        <end position="295"/>
    </location>
</feature>
<dbReference type="Gene3D" id="3.30.420.10">
    <property type="entry name" value="Ribonuclease H-like superfamily/Ribonuclease H"/>
    <property type="match status" value="1"/>
</dbReference>
<dbReference type="Pfam" id="PF13358">
    <property type="entry name" value="DDE_3"/>
    <property type="match status" value="1"/>
</dbReference>
<dbReference type="Proteomes" id="UP000450000">
    <property type="component" value="Unassembled WGS sequence"/>
</dbReference>
<feature type="domain" description="Insertion element IS150 protein InsJ-like helix-turn-helix" evidence="2">
    <location>
        <begin position="2"/>
        <end position="50"/>
    </location>
</feature>
<dbReference type="InterPro" id="IPR038717">
    <property type="entry name" value="Tc1-like_DDE_dom"/>
</dbReference>
<dbReference type="SUPFAM" id="SSF53098">
    <property type="entry name" value="Ribonuclease H-like"/>
    <property type="match status" value="1"/>
</dbReference>
<sequence length="331" mass="37902">MRAVAALRAGRGRNEVAELLGVTVESVTDWWAAWQAGGRDALVSRTRGRRSGEHQVLDPDQQQCVRQALIDHRPEDLGLGGQLWTRAIVGDLIALLYRVRLTEQGVGKYLKRWGLSFQRPDKRAIEQDVEAVRTWREETWPAIRAKAQEEGAEVLFADQTGVRSDQVSGRTWAPRGETPTVRRTGNRFSVNAMSAISPRGRMWFTVYRGSFTAEVFCDFLDRLNRQFDRPVHLVVDRHSVHRSKKVRAWLADHPGRITLHLLPAYAPETNPDELVNADLKRTLLPASRARNATQLADEVRRFFHRRQKQPHIVRGYFQGPHVRYITEVPEI</sequence>
<evidence type="ECO:0000259" key="3">
    <source>
        <dbReference type="Pfam" id="PF13592"/>
    </source>
</evidence>
<accession>A0A6N7KX48</accession>
<evidence type="ECO:0000259" key="1">
    <source>
        <dbReference type="Pfam" id="PF13358"/>
    </source>
</evidence>
<dbReference type="NCBIfam" id="NF033545">
    <property type="entry name" value="transpos_IS630"/>
    <property type="match status" value="1"/>
</dbReference>
<evidence type="ECO:0000313" key="5">
    <source>
        <dbReference type="Proteomes" id="UP000450000"/>
    </source>
</evidence>
<dbReference type="InterPro" id="IPR047655">
    <property type="entry name" value="Transpos_IS630-like"/>
</dbReference>
<dbReference type="GO" id="GO:0003676">
    <property type="term" value="F:nucleic acid binding"/>
    <property type="evidence" value="ECO:0007669"/>
    <property type="project" value="InterPro"/>
</dbReference>
<dbReference type="PANTHER" id="PTHR46564">
    <property type="entry name" value="TRANSPOSASE"/>
    <property type="match status" value="1"/>
</dbReference>
<dbReference type="OrthoDB" id="341531at2"/>
<dbReference type="InterPro" id="IPR009057">
    <property type="entry name" value="Homeodomain-like_sf"/>
</dbReference>
<dbReference type="PANTHER" id="PTHR46564:SF1">
    <property type="entry name" value="TRANSPOSASE"/>
    <property type="match status" value="1"/>
</dbReference>
<dbReference type="SUPFAM" id="SSF46689">
    <property type="entry name" value="Homeodomain-like"/>
    <property type="match status" value="1"/>
</dbReference>
<evidence type="ECO:0000259" key="2">
    <source>
        <dbReference type="Pfam" id="PF13518"/>
    </source>
</evidence>
<dbReference type="InterPro" id="IPR025959">
    <property type="entry name" value="Winged_HTH_dom"/>
</dbReference>
<proteinExistence type="predicted"/>
<evidence type="ECO:0000313" key="4">
    <source>
        <dbReference type="EMBL" id="MQS16051.1"/>
    </source>
</evidence>
<dbReference type="Pfam" id="PF13518">
    <property type="entry name" value="HTH_28"/>
    <property type="match status" value="1"/>
</dbReference>
<name>A0A6N7KX48_9ACTN</name>
<feature type="domain" description="Winged helix-turn helix" evidence="3">
    <location>
        <begin position="81"/>
        <end position="139"/>
    </location>
</feature>
<dbReference type="EMBL" id="WBOF01000002">
    <property type="protein sequence ID" value="MQS16051.1"/>
    <property type="molecule type" value="Genomic_DNA"/>
</dbReference>
<dbReference type="InterPro" id="IPR055247">
    <property type="entry name" value="InsJ-like_HTH"/>
</dbReference>
<dbReference type="Pfam" id="PF13592">
    <property type="entry name" value="HTH_33"/>
    <property type="match status" value="1"/>
</dbReference>